<accession>A0A343TJ19</accession>
<dbReference type="InterPro" id="IPR036390">
    <property type="entry name" value="WH_DNA-bd_sf"/>
</dbReference>
<dbReference type="SUPFAM" id="SSF46785">
    <property type="entry name" value="Winged helix' DNA-binding domain"/>
    <property type="match status" value="1"/>
</dbReference>
<dbReference type="KEGG" id="hdf:AArcSl_1462"/>
<proteinExistence type="predicted"/>
<protein>
    <submittedName>
        <fullName evidence="1">Sigma-70 like region 4 HTH domain</fullName>
    </submittedName>
</protein>
<evidence type="ECO:0000313" key="1">
    <source>
        <dbReference type="EMBL" id="AUX09091.1"/>
    </source>
</evidence>
<gene>
    <name evidence="1" type="ORF">AArcSl_1462</name>
</gene>
<name>A0A343TJ19_9EURY</name>
<evidence type="ECO:0000313" key="2">
    <source>
        <dbReference type="Proteomes" id="UP000263012"/>
    </source>
</evidence>
<sequence length="251" mass="29077">MKGETRPVLTSAYHKPFVYYLNIGNYHMYEVLDDTAAQILLAIQSGDSIRRVAQHLHTPYETARRAVNRLEDAGYVRYDEGLDVVDEHVRDAARELVATSARVSPPSIEEAYVLPQFGDWPFAFTRIDAVYVWTQGGYQVGREPEDYPLFIAVREQDVDAWEAFFESFALPTAFERQLRDEIAGPLQIVLEPRPSLEIEYVEGYPVISRAETIEYMRENYAQFQSALAMLDRMYDDLELDSNYRERERAQI</sequence>
<reference evidence="2" key="1">
    <citation type="submission" date="2017-11" db="EMBL/GenBank/DDBJ databases">
        <title>Phenotypic and genomic properties of facultatively anaerobic sulfur-reducing natronoarchaea from hypersaline soda lakes.</title>
        <authorList>
            <person name="Sorokin D.Y."/>
            <person name="Kublanov I.V."/>
            <person name="Roman P."/>
            <person name="Sinninghe Damste J.S."/>
            <person name="Golyshin P.N."/>
            <person name="Rojo D."/>
            <person name="Ciordia S."/>
            <person name="Mena M.D.C."/>
            <person name="Ferrer M."/>
            <person name="Messina E."/>
            <person name="Smedile F."/>
            <person name="La Spada G."/>
            <person name="La Cono V."/>
            <person name="Yakimov M.M."/>
        </authorList>
    </citation>
    <scope>NUCLEOTIDE SEQUENCE [LARGE SCALE GENOMIC DNA]</scope>
    <source>
        <strain evidence="2">AArc-Sl</strain>
    </source>
</reference>
<dbReference type="AlphaFoldDB" id="A0A343TJ19"/>
<dbReference type="EMBL" id="CP025066">
    <property type="protein sequence ID" value="AUX09091.1"/>
    <property type="molecule type" value="Genomic_DNA"/>
</dbReference>
<keyword evidence="2" id="KW-1185">Reference proteome</keyword>
<organism evidence="1 2">
    <name type="scientific">Halalkaliarchaeum desulfuricum</name>
    <dbReference type="NCBI Taxonomy" id="2055893"/>
    <lineage>
        <taxon>Archaea</taxon>
        <taxon>Methanobacteriati</taxon>
        <taxon>Methanobacteriota</taxon>
        <taxon>Stenosarchaea group</taxon>
        <taxon>Halobacteria</taxon>
        <taxon>Halobacteriales</taxon>
        <taxon>Haloferacaceae</taxon>
        <taxon>Halalkaliarchaeum</taxon>
    </lineage>
</organism>
<dbReference type="Proteomes" id="UP000263012">
    <property type="component" value="Chromosome"/>
</dbReference>